<reference evidence="2 3" key="1">
    <citation type="submission" date="2023-12" db="EMBL/GenBank/DDBJ databases">
        <title>A high-quality genome assembly for Dillenia turbinata (Dilleniales).</title>
        <authorList>
            <person name="Chanderbali A."/>
        </authorList>
    </citation>
    <scope>NUCLEOTIDE SEQUENCE [LARGE SCALE GENOMIC DNA]</scope>
    <source>
        <strain evidence="2">LSX21</strain>
        <tissue evidence="2">Leaf</tissue>
    </source>
</reference>
<keyword evidence="3" id="KW-1185">Reference proteome</keyword>
<dbReference type="PANTHER" id="PTHR37911:SF1">
    <property type="entry name" value="OS04G0497900 PROTEIN"/>
    <property type="match status" value="1"/>
</dbReference>
<evidence type="ECO:0000313" key="2">
    <source>
        <dbReference type="EMBL" id="KAK6946631.1"/>
    </source>
</evidence>
<evidence type="ECO:0000256" key="1">
    <source>
        <dbReference type="SAM" id="Coils"/>
    </source>
</evidence>
<dbReference type="PANTHER" id="PTHR37911">
    <property type="entry name" value="OSJNBA0067K08.20 PROTEIN"/>
    <property type="match status" value="1"/>
</dbReference>
<comment type="caution">
    <text evidence="2">The sequence shown here is derived from an EMBL/GenBank/DDBJ whole genome shotgun (WGS) entry which is preliminary data.</text>
</comment>
<sequence length="161" mass="18717">MERISKQSVETSTRFYEKQIKEMEEKVEDQKAEDGDELFLRSYKEKVKKEEWKFVGYGPYMRRVKKSRIPPALFLRAAVAAVRPFTYKDLVKEIVLTRHAILDCEIKLELNHLGEFKMPLRRCLTLPVMSHLVGPEVCNSNPALLYVGNVTETIMGTGVWH</sequence>
<gene>
    <name evidence="2" type="ORF">RJ641_000104</name>
</gene>
<name>A0AAN8WES9_9MAGN</name>
<dbReference type="Proteomes" id="UP001370490">
    <property type="component" value="Unassembled WGS sequence"/>
</dbReference>
<accession>A0AAN8WES9</accession>
<dbReference type="EMBL" id="JBAMMX010000001">
    <property type="protein sequence ID" value="KAK6946631.1"/>
    <property type="molecule type" value="Genomic_DNA"/>
</dbReference>
<keyword evidence="1" id="KW-0175">Coiled coil</keyword>
<feature type="coiled-coil region" evidence="1">
    <location>
        <begin position="6"/>
        <end position="33"/>
    </location>
</feature>
<protein>
    <submittedName>
        <fullName evidence="2">Uncharacterized protein</fullName>
    </submittedName>
</protein>
<evidence type="ECO:0000313" key="3">
    <source>
        <dbReference type="Proteomes" id="UP001370490"/>
    </source>
</evidence>
<proteinExistence type="predicted"/>
<organism evidence="2 3">
    <name type="scientific">Dillenia turbinata</name>
    <dbReference type="NCBI Taxonomy" id="194707"/>
    <lineage>
        <taxon>Eukaryota</taxon>
        <taxon>Viridiplantae</taxon>
        <taxon>Streptophyta</taxon>
        <taxon>Embryophyta</taxon>
        <taxon>Tracheophyta</taxon>
        <taxon>Spermatophyta</taxon>
        <taxon>Magnoliopsida</taxon>
        <taxon>eudicotyledons</taxon>
        <taxon>Gunneridae</taxon>
        <taxon>Pentapetalae</taxon>
        <taxon>Dilleniales</taxon>
        <taxon>Dilleniaceae</taxon>
        <taxon>Dillenia</taxon>
    </lineage>
</organism>
<dbReference type="AlphaFoldDB" id="A0AAN8WES9"/>